<feature type="chain" id="PRO_5045413978" description="Secreted protein" evidence="1">
    <location>
        <begin position="24"/>
        <end position="102"/>
    </location>
</feature>
<keyword evidence="1" id="KW-0732">Signal</keyword>
<evidence type="ECO:0000313" key="2">
    <source>
        <dbReference type="EMBL" id="MEQ2280062.1"/>
    </source>
</evidence>
<organism evidence="2 3">
    <name type="scientific">Ameca splendens</name>
    <dbReference type="NCBI Taxonomy" id="208324"/>
    <lineage>
        <taxon>Eukaryota</taxon>
        <taxon>Metazoa</taxon>
        <taxon>Chordata</taxon>
        <taxon>Craniata</taxon>
        <taxon>Vertebrata</taxon>
        <taxon>Euteleostomi</taxon>
        <taxon>Actinopterygii</taxon>
        <taxon>Neopterygii</taxon>
        <taxon>Teleostei</taxon>
        <taxon>Neoteleostei</taxon>
        <taxon>Acanthomorphata</taxon>
        <taxon>Ovalentaria</taxon>
        <taxon>Atherinomorphae</taxon>
        <taxon>Cyprinodontiformes</taxon>
        <taxon>Goodeidae</taxon>
        <taxon>Ameca</taxon>
    </lineage>
</organism>
<dbReference type="Proteomes" id="UP001469553">
    <property type="component" value="Unassembled WGS sequence"/>
</dbReference>
<feature type="signal peptide" evidence="1">
    <location>
        <begin position="1"/>
        <end position="23"/>
    </location>
</feature>
<name>A0ABV0XF30_9TELE</name>
<evidence type="ECO:0000313" key="3">
    <source>
        <dbReference type="Proteomes" id="UP001469553"/>
    </source>
</evidence>
<evidence type="ECO:0008006" key="4">
    <source>
        <dbReference type="Google" id="ProtNLM"/>
    </source>
</evidence>
<protein>
    <recommendedName>
        <fullName evidence="4">Secreted protein</fullName>
    </recommendedName>
</protein>
<proteinExistence type="predicted"/>
<comment type="caution">
    <text evidence="2">The sequence shown here is derived from an EMBL/GenBank/DDBJ whole genome shotgun (WGS) entry which is preliminary data.</text>
</comment>
<sequence length="102" mass="11394">MRKHNYFLTLTCLLVSHTYFVHTHTGSGGQLSINANMIMSGKRQSLSQILPKPSIPFLSSPLHSPLITPSRKHHSQTVFRYSSFFSQGEHKIINHIPNGAPG</sequence>
<accession>A0ABV0XF30</accession>
<reference evidence="2 3" key="1">
    <citation type="submission" date="2021-06" db="EMBL/GenBank/DDBJ databases">
        <authorList>
            <person name="Palmer J.M."/>
        </authorList>
    </citation>
    <scope>NUCLEOTIDE SEQUENCE [LARGE SCALE GENOMIC DNA]</scope>
    <source>
        <strain evidence="2 3">AS_MEX2019</strain>
        <tissue evidence="2">Muscle</tissue>
    </source>
</reference>
<gene>
    <name evidence="2" type="ORF">AMECASPLE_015853</name>
</gene>
<dbReference type="EMBL" id="JAHRIP010001134">
    <property type="protein sequence ID" value="MEQ2280062.1"/>
    <property type="molecule type" value="Genomic_DNA"/>
</dbReference>
<evidence type="ECO:0000256" key="1">
    <source>
        <dbReference type="SAM" id="SignalP"/>
    </source>
</evidence>
<keyword evidence="3" id="KW-1185">Reference proteome</keyword>